<dbReference type="Proteomes" id="UP001596157">
    <property type="component" value="Unassembled WGS sequence"/>
</dbReference>
<evidence type="ECO:0000313" key="4">
    <source>
        <dbReference type="EMBL" id="MFC5285932.1"/>
    </source>
</evidence>
<feature type="domain" description="Oxidoreductase molybdopterin-binding" evidence="2">
    <location>
        <begin position="239"/>
        <end position="391"/>
    </location>
</feature>
<dbReference type="Gene3D" id="2.60.40.650">
    <property type="match status" value="1"/>
</dbReference>
<dbReference type="RefSeq" id="WP_378243322.1">
    <property type="nucleotide sequence ID" value="NZ_JBHSKF010000001.1"/>
</dbReference>
<evidence type="ECO:0000259" key="3">
    <source>
        <dbReference type="Pfam" id="PF03404"/>
    </source>
</evidence>
<evidence type="ECO:0000313" key="5">
    <source>
        <dbReference type="Proteomes" id="UP001596157"/>
    </source>
</evidence>
<dbReference type="Gene3D" id="3.90.420.10">
    <property type="entry name" value="Oxidoreductase, molybdopterin-binding domain"/>
    <property type="match status" value="1"/>
</dbReference>
<feature type="domain" description="Moybdenum cofactor oxidoreductase dimerisation" evidence="3">
    <location>
        <begin position="421"/>
        <end position="496"/>
    </location>
</feature>
<dbReference type="InterPro" id="IPR005066">
    <property type="entry name" value="MoCF_OxRdtse_dimer"/>
</dbReference>
<dbReference type="InterPro" id="IPR036374">
    <property type="entry name" value="OxRdtase_Mopterin-bd_sf"/>
</dbReference>
<keyword evidence="1" id="KW-0812">Transmembrane</keyword>
<name>A0ABW0EEX1_9PSEU</name>
<proteinExistence type="predicted"/>
<dbReference type="Pfam" id="PF00174">
    <property type="entry name" value="Oxidored_molyb"/>
    <property type="match status" value="1"/>
</dbReference>
<dbReference type="SUPFAM" id="SSF81296">
    <property type="entry name" value="E set domains"/>
    <property type="match status" value="1"/>
</dbReference>
<dbReference type="EMBL" id="JBHSKF010000001">
    <property type="protein sequence ID" value="MFC5285932.1"/>
    <property type="molecule type" value="Genomic_DNA"/>
</dbReference>
<organism evidence="4 5">
    <name type="scientific">Actinokineospora guangxiensis</name>
    <dbReference type="NCBI Taxonomy" id="1490288"/>
    <lineage>
        <taxon>Bacteria</taxon>
        <taxon>Bacillati</taxon>
        <taxon>Actinomycetota</taxon>
        <taxon>Actinomycetes</taxon>
        <taxon>Pseudonocardiales</taxon>
        <taxon>Pseudonocardiaceae</taxon>
        <taxon>Actinokineospora</taxon>
    </lineage>
</organism>
<dbReference type="PANTHER" id="PTHR19372">
    <property type="entry name" value="SULFITE REDUCTASE"/>
    <property type="match status" value="1"/>
</dbReference>
<protein>
    <submittedName>
        <fullName evidence="4">Molybdopterin-dependent oxidoreductase</fullName>
    </submittedName>
</protein>
<feature type="transmembrane region" description="Helical" evidence="1">
    <location>
        <begin position="165"/>
        <end position="187"/>
    </location>
</feature>
<evidence type="ECO:0000259" key="2">
    <source>
        <dbReference type="Pfam" id="PF00174"/>
    </source>
</evidence>
<comment type="caution">
    <text evidence="4">The sequence shown here is derived from an EMBL/GenBank/DDBJ whole genome shotgun (WGS) entry which is preliminary data.</text>
</comment>
<feature type="transmembrane region" description="Helical" evidence="1">
    <location>
        <begin position="119"/>
        <end position="139"/>
    </location>
</feature>
<keyword evidence="1" id="KW-1133">Transmembrane helix</keyword>
<feature type="transmembrane region" description="Helical" evidence="1">
    <location>
        <begin position="67"/>
        <end position="87"/>
    </location>
</feature>
<feature type="transmembrane region" description="Helical" evidence="1">
    <location>
        <begin position="94"/>
        <end position="113"/>
    </location>
</feature>
<accession>A0ABW0EEX1</accession>
<dbReference type="InterPro" id="IPR000572">
    <property type="entry name" value="OxRdtase_Mopterin-bd_dom"/>
</dbReference>
<dbReference type="SUPFAM" id="SSF56524">
    <property type="entry name" value="Oxidoreductase molybdopterin-binding domain"/>
    <property type="match status" value="1"/>
</dbReference>
<dbReference type="PANTHER" id="PTHR19372:SF7">
    <property type="entry name" value="SULFITE OXIDASE, MITOCHONDRIAL"/>
    <property type="match status" value="1"/>
</dbReference>
<evidence type="ECO:0000256" key="1">
    <source>
        <dbReference type="SAM" id="Phobius"/>
    </source>
</evidence>
<keyword evidence="1" id="KW-0472">Membrane</keyword>
<keyword evidence="5" id="KW-1185">Reference proteome</keyword>
<reference evidence="5" key="1">
    <citation type="journal article" date="2019" name="Int. J. Syst. Evol. Microbiol.">
        <title>The Global Catalogue of Microorganisms (GCM) 10K type strain sequencing project: providing services to taxonomists for standard genome sequencing and annotation.</title>
        <authorList>
            <consortium name="The Broad Institute Genomics Platform"/>
            <consortium name="The Broad Institute Genome Sequencing Center for Infectious Disease"/>
            <person name="Wu L."/>
            <person name="Ma J."/>
        </authorList>
    </citation>
    <scope>NUCLEOTIDE SEQUENCE [LARGE SCALE GENOMIC DNA]</scope>
    <source>
        <strain evidence="5">CCUG 59778</strain>
    </source>
</reference>
<dbReference type="InterPro" id="IPR014756">
    <property type="entry name" value="Ig_E-set"/>
</dbReference>
<sequence length="514" mass="55023">METRLPRMKAALIGVLAVGSALAVGHLVAAFVGIGASPYLAVANSTVDLSPQWLTEFGKQFGPEWDKRLLFIAIAVTIAVLAVLAGLLSRRSPVPGTVIAVVLGVVSIAAVLFRPDLGQLAVLAPAASLLVGLGVFRWLHGLATRQARAESADAGADKEIDRRRFLISSGGVAAGVGVAAVGGQFLGSGGDAEKSRRALGSITAARRAPAIPAGADFASVGTPSFITPNDRFYRIDTALTVPSLRAEDWKLRIHGLVDTEVEYDFDDIRGRELVERVITMTCVSNEVGGPYISTAAFTGVYLRDLLMEAGVKPEAGQVFATSVDGWTTATPVADMLSEERGALLAIGMNGEPLPLEHGFPARIVVPGLYGYVSATKWVIDLELIRDGEKTFYWQDRKWAKEAPIKTQSRIDAPRSFQSFPPGKVSIAGIAWAQTTGVERVEVRLDGGQWREAELSTEANDQTWRMWKLDVDLTAGAHRAEVRATDRSGYTQVEERVPPIPDGATGWHSVNFTVG</sequence>
<dbReference type="Pfam" id="PF03404">
    <property type="entry name" value="Mo-co_dimer"/>
    <property type="match status" value="1"/>
</dbReference>
<gene>
    <name evidence="4" type="ORF">ACFPM7_02620</name>
</gene>